<keyword evidence="1" id="KW-1133">Transmembrane helix</keyword>
<dbReference type="Pfam" id="PF12158">
    <property type="entry name" value="DUF3592"/>
    <property type="match status" value="1"/>
</dbReference>
<dbReference type="InterPro" id="IPR021994">
    <property type="entry name" value="DUF3592"/>
</dbReference>
<protein>
    <recommendedName>
        <fullName evidence="2">DUF3592 domain-containing protein</fullName>
    </recommendedName>
</protein>
<keyword evidence="1" id="KW-0472">Membrane</keyword>
<proteinExistence type="predicted"/>
<evidence type="ECO:0000256" key="1">
    <source>
        <dbReference type="SAM" id="Phobius"/>
    </source>
</evidence>
<dbReference type="EMBL" id="CP021383">
    <property type="protein sequence ID" value="ARU51701.1"/>
    <property type="molecule type" value="Genomic_DNA"/>
</dbReference>
<evidence type="ECO:0000313" key="3">
    <source>
        <dbReference type="EMBL" id="ARU51701.1"/>
    </source>
</evidence>
<dbReference type="AlphaFoldDB" id="A0A1Y0HU70"/>
<keyword evidence="1" id="KW-0812">Transmembrane</keyword>
<feature type="domain" description="DUF3592" evidence="2">
    <location>
        <begin position="42"/>
        <end position="111"/>
    </location>
</feature>
<evidence type="ECO:0000259" key="2">
    <source>
        <dbReference type="Pfam" id="PF12158"/>
    </source>
</evidence>
<organism evidence="3 4">
    <name type="scientific">Cellulosimicrobium cellulans</name>
    <name type="common">Arthrobacter luteus</name>
    <dbReference type="NCBI Taxonomy" id="1710"/>
    <lineage>
        <taxon>Bacteria</taxon>
        <taxon>Bacillati</taxon>
        <taxon>Actinomycetota</taxon>
        <taxon>Actinomycetes</taxon>
        <taxon>Micrococcales</taxon>
        <taxon>Promicromonosporaceae</taxon>
        <taxon>Cellulosimicrobium</taxon>
    </lineage>
</organism>
<feature type="transmembrane region" description="Helical" evidence="1">
    <location>
        <begin position="6"/>
        <end position="28"/>
    </location>
</feature>
<sequence>MSVLFIIVPLFLGAAGLWTLFGALRGLAGVRSLQRTGQTTYGLVVAAHVQHSSRGSGSDRETSSRVVETIEFTTADGRRVRAVPSFSDVGMLDRSGSEVRVIYDPADPTRCAAPVGERLGAGGQVGRIVFSLVFLGFVTFFVVMSQSILRMSPF</sequence>
<gene>
    <name evidence="3" type="ORF">CBR64_09610</name>
</gene>
<feature type="transmembrane region" description="Helical" evidence="1">
    <location>
        <begin position="128"/>
        <end position="149"/>
    </location>
</feature>
<accession>A0A1Y0HU70</accession>
<reference evidence="3 4" key="1">
    <citation type="submission" date="2017-05" db="EMBL/GenBank/DDBJ databases">
        <authorList>
            <person name="Song R."/>
            <person name="Chenine A.L."/>
            <person name="Ruprecht R.M."/>
        </authorList>
    </citation>
    <scope>NUCLEOTIDE SEQUENCE [LARGE SCALE GENOMIC DNA]</scope>
    <source>
        <strain evidence="3 4">PSBB019</strain>
    </source>
</reference>
<dbReference type="KEGG" id="cceu:CBR64_09610"/>
<evidence type="ECO:0000313" key="4">
    <source>
        <dbReference type="Proteomes" id="UP000196228"/>
    </source>
</evidence>
<name>A0A1Y0HU70_CELCE</name>
<dbReference type="OrthoDB" id="4793458at2"/>
<dbReference type="RefSeq" id="WP_087470727.1">
    <property type="nucleotide sequence ID" value="NZ_CP021383.1"/>
</dbReference>
<dbReference type="Proteomes" id="UP000196228">
    <property type="component" value="Chromosome"/>
</dbReference>